<keyword evidence="2" id="KW-1185">Reference proteome</keyword>
<accession>A0A5E4Q674</accession>
<gene>
    <name evidence="1" type="ORF">LSINAPIS_LOCUS5879</name>
</gene>
<sequence length="73" mass="8498">MKRMAIKKIKESPDFNKLINNLMKAKSDRVQKIIDLISEILISRIVIETNGTIAWLGVHLFKFEAFAYKEPYS</sequence>
<dbReference type="EMBL" id="FZQP02001770">
    <property type="protein sequence ID" value="VVC93755.1"/>
    <property type="molecule type" value="Genomic_DNA"/>
</dbReference>
<name>A0A5E4Q674_9NEOP</name>
<proteinExistence type="predicted"/>
<evidence type="ECO:0000313" key="1">
    <source>
        <dbReference type="EMBL" id="VVC93755.1"/>
    </source>
</evidence>
<dbReference type="Proteomes" id="UP000324832">
    <property type="component" value="Unassembled WGS sequence"/>
</dbReference>
<evidence type="ECO:0000313" key="2">
    <source>
        <dbReference type="Proteomes" id="UP000324832"/>
    </source>
</evidence>
<dbReference type="AlphaFoldDB" id="A0A5E4Q674"/>
<protein>
    <submittedName>
        <fullName evidence="1">Uncharacterized protein</fullName>
    </submittedName>
</protein>
<reference evidence="1 2" key="1">
    <citation type="submission" date="2017-07" db="EMBL/GenBank/DDBJ databases">
        <authorList>
            <person name="Talla V."/>
            <person name="Backstrom N."/>
        </authorList>
    </citation>
    <scope>NUCLEOTIDE SEQUENCE [LARGE SCALE GENOMIC DNA]</scope>
</reference>
<organism evidence="1 2">
    <name type="scientific">Leptidea sinapis</name>
    <dbReference type="NCBI Taxonomy" id="189913"/>
    <lineage>
        <taxon>Eukaryota</taxon>
        <taxon>Metazoa</taxon>
        <taxon>Ecdysozoa</taxon>
        <taxon>Arthropoda</taxon>
        <taxon>Hexapoda</taxon>
        <taxon>Insecta</taxon>
        <taxon>Pterygota</taxon>
        <taxon>Neoptera</taxon>
        <taxon>Endopterygota</taxon>
        <taxon>Lepidoptera</taxon>
        <taxon>Glossata</taxon>
        <taxon>Ditrysia</taxon>
        <taxon>Papilionoidea</taxon>
        <taxon>Pieridae</taxon>
        <taxon>Dismorphiinae</taxon>
        <taxon>Leptidea</taxon>
    </lineage>
</organism>